<evidence type="ECO:0000313" key="3">
    <source>
        <dbReference type="Proteomes" id="UP000068026"/>
    </source>
</evidence>
<dbReference type="RefSeq" id="WP_157881643.1">
    <property type="nucleotide sequence ID" value="NZ_CP014223.1"/>
</dbReference>
<dbReference type="AlphaFoldDB" id="A0A0X1U7Q1"/>
<evidence type="ECO:0000313" key="4">
    <source>
        <dbReference type="Proteomes" id="UP000184204"/>
    </source>
</evidence>
<dbReference type="EMBL" id="CP014223">
    <property type="protein sequence ID" value="AMJ40970.1"/>
    <property type="molecule type" value="Genomic_DNA"/>
</dbReference>
<reference evidence="2" key="3">
    <citation type="submission" date="2016-11" db="EMBL/GenBank/DDBJ databases">
        <authorList>
            <person name="Varghese N."/>
            <person name="Submissions S."/>
        </authorList>
    </citation>
    <scope>NUCLEOTIDE SEQUENCE</scope>
    <source>
        <strain evidence="2">DSM 1682</strain>
    </source>
</reference>
<keyword evidence="3" id="KW-1185">Reference proteome</keyword>
<evidence type="ECO:0000313" key="1">
    <source>
        <dbReference type="EMBL" id="AMJ40970.1"/>
    </source>
</evidence>
<dbReference type="KEGG" id="cpro:CPRO_13770"/>
<sequence length="54" mass="6401">MEQEKKKLNCEKCLCWRYFSKEDGTCMNCERCKENGGANKVWCLMDCDFIGRQP</sequence>
<dbReference type="EMBL" id="FQUA01000004">
    <property type="protein sequence ID" value="SHE60076.1"/>
    <property type="molecule type" value="Genomic_DNA"/>
</dbReference>
<reference evidence="4" key="4">
    <citation type="submission" date="2016-11" db="EMBL/GenBank/DDBJ databases">
        <authorList>
            <person name="Jaros S."/>
            <person name="Januszkiewicz K."/>
            <person name="Wedrychowicz H."/>
        </authorList>
    </citation>
    <scope>NUCLEOTIDE SEQUENCE [LARGE SCALE GENOMIC DNA]</scope>
    <source>
        <strain evidence="4">DSM 1682</strain>
    </source>
</reference>
<protein>
    <submittedName>
        <fullName evidence="2">Uncharacterized protein</fullName>
    </submittedName>
</protein>
<name>A0A0X1U7Q1_ANAPI</name>
<organism evidence="2 4">
    <name type="scientific">Anaerotignum propionicum DSM 1682</name>
    <dbReference type="NCBI Taxonomy" id="991789"/>
    <lineage>
        <taxon>Bacteria</taxon>
        <taxon>Bacillati</taxon>
        <taxon>Bacillota</taxon>
        <taxon>Clostridia</taxon>
        <taxon>Lachnospirales</taxon>
        <taxon>Anaerotignaceae</taxon>
        <taxon>Anaerotignum</taxon>
    </lineage>
</organism>
<accession>A0A0X1U7Q1</accession>
<evidence type="ECO:0000313" key="2">
    <source>
        <dbReference type="EMBL" id="SHE60076.1"/>
    </source>
</evidence>
<proteinExistence type="predicted"/>
<dbReference type="Proteomes" id="UP000068026">
    <property type="component" value="Chromosome"/>
</dbReference>
<dbReference type="Proteomes" id="UP000184204">
    <property type="component" value="Unassembled WGS sequence"/>
</dbReference>
<reference evidence="1 3" key="1">
    <citation type="journal article" date="2016" name="Genome Announc.">
        <title>Complete Genome Sequence of the Amino Acid-Fermenting Clostridium propionicum X2 (DSM 1682).</title>
        <authorList>
            <person name="Poehlein A."/>
            <person name="Schlien K."/>
            <person name="Chowdhury N.P."/>
            <person name="Gottschalk G."/>
            <person name="Buckel W."/>
            <person name="Daniel R."/>
        </authorList>
    </citation>
    <scope>NUCLEOTIDE SEQUENCE [LARGE SCALE GENOMIC DNA]</scope>
    <source>
        <strain evidence="1 3">X2</strain>
    </source>
</reference>
<gene>
    <name evidence="1" type="ORF">CPRO_13770</name>
    <name evidence="2" type="ORF">SAMN02745151_01188</name>
</gene>
<reference evidence="3" key="2">
    <citation type="submission" date="2016-01" db="EMBL/GenBank/DDBJ databases">
        <authorList>
            <person name="Poehlein A."/>
            <person name="Schlien K."/>
            <person name="Gottschalk G."/>
            <person name="Buckel W."/>
            <person name="Daniel R."/>
        </authorList>
    </citation>
    <scope>NUCLEOTIDE SEQUENCE [LARGE SCALE GENOMIC DNA]</scope>
    <source>
        <strain evidence="3">X2</strain>
    </source>
</reference>